<dbReference type="InterPro" id="IPR012337">
    <property type="entry name" value="RNaseH-like_sf"/>
</dbReference>
<keyword evidence="6" id="KW-0460">Magnesium</keyword>
<dbReference type="InterPro" id="IPR051132">
    <property type="entry name" value="3-5_Exonuclease_domain"/>
</dbReference>
<keyword evidence="3" id="KW-0479">Metal-binding</keyword>
<keyword evidence="5" id="KW-0269">Exonuclease</keyword>
<dbReference type="PANTHER" id="PTHR13620">
    <property type="entry name" value="3-5 EXONUCLEASE"/>
    <property type="match status" value="1"/>
</dbReference>
<evidence type="ECO:0000256" key="8">
    <source>
        <dbReference type="ARBA" id="ARBA00040531"/>
    </source>
</evidence>
<dbReference type="Proteomes" id="UP001190700">
    <property type="component" value="Unassembled WGS sequence"/>
</dbReference>
<dbReference type="InterPro" id="IPR036397">
    <property type="entry name" value="RNaseH_sf"/>
</dbReference>
<dbReference type="PANTHER" id="PTHR13620:SF109">
    <property type="entry name" value="3'-5' EXONUCLEASE"/>
    <property type="match status" value="1"/>
</dbReference>
<keyword evidence="12" id="KW-1185">Reference proteome</keyword>
<evidence type="ECO:0000256" key="6">
    <source>
        <dbReference type="ARBA" id="ARBA00022842"/>
    </source>
</evidence>
<evidence type="ECO:0000313" key="12">
    <source>
        <dbReference type="Proteomes" id="UP001190700"/>
    </source>
</evidence>
<evidence type="ECO:0000256" key="7">
    <source>
        <dbReference type="ARBA" id="ARBA00023242"/>
    </source>
</evidence>
<evidence type="ECO:0000256" key="9">
    <source>
        <dbReference type="ARBA" id="ARBA00042761"/>
    </source>
</evidence>
<dbReference type="Pfam" id="PF01612">
    <property type="entry name" value="DNA_pol_A_exo1"/>
    <property type="match status" value="1"/>
</dbReference>
<dbReference type="GO" id="GO:0005634">
    <property type="term" value="C:nucleus"/>
    <property type="evidence" value="ECO:0007669"/>
    <property type="project" value="UniProtKB-SubCell"/>
</dbReference>
<dbReference type="Gene3D" id="3.30.420.10">
    <property type="entry name" value="Ribonuclease H-like superfamily/Ribonuclease H"/>
    <property type="match status" value="1"/>
</dbReference>
<evidence type="ECO:0000256" key="2">
    <source>
        <dbReference type="ARBA" id="ARBA00022722"/>
    </source>
</evidence>
<evidence type="ECO:0000256" key="1">
    <source>
        <dbReference type="ARBA" id="ARBA00004123"/>
    </source>
</evidence>
<proteinExistence type="predicted"/>
<protein>
    <recommendedName>
        <fullName evidence="8">3'-5' exonuclease</fullName>
    </recommendedName>
    <alternativeName>
        <fullName evidence="9">Werner Syndrome-like exonuclease</fullName>
    </alternativeName>
</protein>
<comment type="caution">
    <text evidence="11">The sequence shown here is derived from an EMBL/GenBank/DDBJ whole genome shotgun (WGS) entry which is preliminary data.</text>
</comment>
<comment type="subcellular location">
    <subcellularLocation>
        <location evidence="1">Nucleus</location>
    </subcellularLocation>
</comment>
<keyword evidence="7" id="KW-0539">Nucleus</keyword>
<evidence type="ECO:0000259" key="10">
    <source>
        <dbReference type="SMART" id="SM00474"/>
    </source>
</evidence>
<dbReference type="GO" id="GO:0046872">
    <property type="term" value="F:metal ion binding"/>
    <property type="evidence" value="ECO:0007669"/>
    <property type="project" value="UniProtKB-KW"/>
</dbReference>
<dbReference type="InterPro" id="IPR002562">
    <property type="entry name" value="3'-5'_exonuclease_dom"/>
</dbReference>
<dbReference type="AlphaFoldDB" id="A0AAE0H3G8"/>
<dbReference type="SUPFAM" id="SSF54768">
    <property type="entry name" value="dsRNA-binding domain-like"/>
    <property type="match status" value="1"/>
</dbReference>
<dbReference type="GO" id="GO:0006139">
    <property type="term" value="P:nucleobase-containing compound metabolic process"/>
    <property type="evidence" value="ECO:0007669"/>
    <property type="project" value="InterPro"/>
</dbReference>
<evidence type="ECO:0000256" key="3">
    <source>
        <dbReference type="ARBA" id="ARBA00022723"/>
    </source>
</evidence>
<organism evidence="11 12">
    <name type="scientific">Cymbomonas tetramitiformis</name>
    <dbReference type="NCBI Taxonomy" id="36881"/>
    <lineage>
        <taxon>Eukaryota</taxon>
        <taxon>Viridiplantae</taxon>
        <taxon>Chlorophyta</taxon>
        <taxon>Pyramimonadophyceae</taxon>
        <taxon>Pyramimonadales</taxon>
        <taxon>Pyramimonadaceae</taxon>
        <taxon>Cymbomonas</taxon>
    </lineage>
</organism>
<dbReference type="SUPFAM" id="SSF53098">
    <property type="entry name" value="Ribonuclease H-like"/>
    <property type="match status" value="1"/>
</dbReference>
<evidence type="ECO:0000256" key="5">
    <source>
        <dbReference type="ARBA" id="ARBA00022839"/>
    </source>
</evidence>
<feature type="domain" description="3'-5' exonuclease" evidence="10">
    <location>
        <begin position="97"/>
        <end position="272"/>
    </location>
</feature>
<evidence type="ECO:0000256" key="4">
    <source>
        <dbReference type="ARBA" id="ARBA00022801"/>
    </source>
</evidence>
<dbReference type="GO" id="GO:0003676">
    <property type="term" value="F:nucleic acid binding"/>
    <property type="evidence" value="ECO:0007669"/>
    <property type="project" value="InterPro"/>
</dbReference>
<gene>
    <name evidence="11" type="ORF">CYMTET_3262</name>
</gene>
<accession>A0AAE0H3G8</accession>
<dbReference type="GO" id="GO:0008408">
    <property type="term" value="F:3'-5' exonuclease activity"/>
    <property type="evidence" value="ECO:0007669"/>
    <property type="project" value="InterPro"/>
</dbReference>
<name>A0AAE0H3G8_9CHLO</name>
<sequence length="348" mass="39216">MAANFRSALNQAAQQYNLSQPEWTFTEFAEPQRWQATLRLDPYLPVTSCVCTTKVAAKEDACQQFLQAHSELSQPPQRATGLLPWTCILRGPAAGYIDTVRRQFPPADLEAVLSGPPCIAVDCEGVVTASGIQLAILTLFDGEQVWVLDTQACGESHALLTTLFGDESVVKVFCDYGADERMLSPLFPEIRNTKDIQCMQPDAWESPLRGNRRSLVRIWEMCTGVFGVFYKDKNLTVSAWDSHELSKEQLEYAIADVYATYCCYQVFSHRRITVNFRPLPSLEMKTLNPFIIVVGTCAPERARPTLLYEKEFFVFDDNYACAFSGIDDDDDNLSKLLRRFDVVLNKKG</sequence>
<evidence type="ECO:0000313" key="11">
    <source>
        <dbReference type="EMBL" id="KAK3289300.1"/>
    </source>
</evidence>
<keyword evidence="4" id="KW-0378">Hydrolase</keyword>
<dbReference type="SMART" id="SM00474">
    <property type="entry name" value="35EXOc"/>
    <property type="match status" value="1"/>
</dbReference>
<keyword evidence="2" id="KW-0540">Nuclease</keyword>
<dbReference type="CDD" id="cd00048">
    <property type="entry name" value="DSRM_SF"/>
    <property type="match status" value="1"/>
</dbReference>
<reference evidence="11 12" key="1">
    <citation type="journal article" date="2015" name="Genome Biol. Evol.">
        <title>Comparative Genomics of a Bacterivorous Green Alga Reveals Evolutionary Causalities and Consequences of Phago-Mixotrophic Mode of Nutrition.</title>
        <authorList>
            <person name="Burns J.A."/>
            <person name="Paasch A."/>
            <person name="Narechania A."/>
            <person name="Kim E."/>
        </authorList>
    </citation>
    <scope>NUCLEOTIDE SEQUENCE [LARGE SCALE GENOMIC DNA]</scope>
    <source>
        <strain evidence="11 12">PLY_AMNH</strain>
    </source>
</reference>
<dbReference type="EMBL" id="LGRX02000169">
    <property type="protein sequence ID" value="KAK3289300.1"/>
    <property type="molecule type" value="Genomic_DNA"/>
</dbReference>